<dbReference type="EMBL" id="JBCEZU010000586">
    <property type="protein sequence ID" value="KAK9515032.1"/>
    <property type="molecule type" value="Genomic_DNA"/>
</dbReference>
<dbReference type="Gene3D" id="1.10.10.2590">
    <property type="entry name" value="BEN domain"/>
    <property type="match status" value="1"/>
</dbReference>
<accession>A0AAW1DXW3</accession>
<sequence length="104" mass="11635">MVCCLHLVQTSQGGQMDHLRLNRSRMTLFCQEAALVFTKEVLALSTLTWKSGKVGPPKRQLDVANVQAITDAVIQEFTQTSASDVRAVIRRKCNNEQFNQKKGT</sequence>
<dbReference type="AlphaFoldDB" id="A0AAW1DXW3"/>
<reference evidence="1 2" key="1">
    <citation type="journal article" date="2024" name="Genome Biol. Evol.">
        <title>Chromosome-level genome assembly of the viviparous eelpout Zoarces viviparus.</title>
        <authorList>
            <person name="Fuhrmann N."/>
            <person name="Brasseur M.V."/>
            <person name="Bakowski C.E."/>
            <person name="Podsiadlowski L."/>
            <person name="Prost S."/>
            <person name="Krehenwinkel H."/>
            <person name="Mayer C."/>
        </authorList>
    </citation>
    <scope>NUCLEOTIDE SEQUENCE [LARGE SCALE GENOMIC DNA]</scope>
    <source>
        <strain evidence="1">NO-MEL_2022_Ind0_liver</strain>
    </source>
</reference>
<protein>
    <recommendedName>
        <fullName evidence="3">BEN domain-containing protein</fullName>
    </recommendedName>
</protein>
<evidence type="ECO:0008006" key="3">
    <source>
        <dbReference type="Google" id="ProtNLM"/>
    </source>
</evidence>
<keyword evidence="2" id="KW-1185">Reference proteome</keyword>
<evidence type="ECO:0000313" key="1">
    <source>
        <dbReference type="EMBL" id="KAK9515032.1"/>
    </source>
</evidence>
<gene>
    <name evidence="1" type="ORF">VZT92_025705</name>
</gene>
<evidence type="ECO:0000313" key="2">
    <source>
        <dbReference type="Proteomes" id="UP001488805"/>
    </source>
</evidence>
<name>A0AAW1DXW3_ZOAVI</name>
<dbReference type="Proteomes" id="UP001488805">
    <property type="component" value="Unassembled WGS sequence"/>
</dbReference>
<proteinExistence type="predicted"/>
<organism evidence="1 2">
    <name type="scientific">Zoarces viviparus</name>
    <name type="common">Viviparous eelpout</name>
    <name type="synonym">Blennius viviparus</name>
    <dbReference type="NCBI Taxonomy" id="48416"/>
    <lineage>
        <taxon>Eukaryota</taxon>
        <taxon>Metazoa</taxon>
        <taxon>Chordata</taxon>
        <taxon>Craniata</taxon>
        <taxon>Vertebrata</taxon>
        <taxon>Euteleostomi</taxon>
        <taxon>Actinopterygii</taxon>
        <taxon>Neopterygii</taxon>
        <taxon>Teleostei</taxon>
        <taxon>Neoteleostei</taxon>
        <taxon>Acanthomorphata</taxon>
        <taxon>Eupercaria</taxon>
        <taxon>Perciformes</taxon>
        <taxon>Cottioidei</taxon>
        <taxon>Zoarcales</taxon>
        <taxon>Zoarcidae</taxon>
        <taxon>Zoarcinae</taxon>
        <taxon>Zoarces</taxon>
    </lineage>
</organism>
<comment type="caution">
    <text evidence="1">The sequence shown here is derived from an EMBL/GenBank/DDBJ whole genome shotgun (WGS) entry which is preliminary data.</text>
</comment>